<dbReference type="EMBL" id="CP097649">
    <property type="protein sequence ID" value="URI14840.1"/>
    <property type="molecule type" value="Genomic_DNA"/>
</dbReference>
<dbReference type="InterPro" id="IPR012341">
    <property type="entry name" value="6hp_glycosidase-like_sf"/>
</dbReference>
<dbReference type="Pfam" id="PF07221">
    <property type="entry name" value="GlcNAc_2-epim"/>
    <property type="match status" value="1"/>
</dbReference>
<organism evidence="3 4">
    <name type="scientific">Brevundimonas albigilva</name>
    <dbReference type="NCBI Taxonomy" id="1312364"/>
    <lineage>
        <taxon>Bacteria</taxon>
        <taxon>Pseudomonadati</taxon>
        <taxon>Pseudomonadota</taxon>
        <taxon>Alphaproteobacteria</taxon>
        <taxon>Caulobacterales</taxon>
        <taxon>Caulobacteraceae</taxon>
        <taxon>Brevundimonas</taxon>
    </lineage>
</organism>
<dbReference type="InterPro" id="IPR008928">
    <property type="entry name" value="6-hairpin_glycosidase_sf"/>
</dbReference>
<accession>A0ABY4SIN5</accession>
<comment type="similarity">
    <text evidence="1">Belongs to the N-acylglucosamine 2-epimerase family.</text>
</comment>
<dbReference type="Gene3D" id="1.50.10.10">
    <property type="match status" value="1"/>
</dbReference>
<sequence length="362" mass="39877">MTDLSAARTRVADWLFDQALPLWAARGADDQGRFWELLDFDGRPAPGARRRTRVQARQVYVFCEAAALGFEAGRAVARAGLDGLIATCRRDDGLWVSATDDAGAVTDPTPDLYDMAFVLFALAAAHRVLGDPRARPLALETLAAIDASMAAPHGGWNEALPARLPRRQNPHMHLLEAMLAWQATAPDPAFEAAARESLRLSRAHFQVDGALREFFTETWAPDPRTGHIVEPGHLEEWAWLLTQAEPLGLDTAEAAPALHRRAWDQGRRDGFLIREMDDQGRPVDAGWRLWAQTEGLRTCLLFDPDAAAALTERIFDVHLATETPGLWMDSYDADGRPADTAVPASTLYHLMTAFTALLETGR</sequence>
<reference evidence="3" key="1">
    <citation type="submission" date="2022-05" db="EMBL/GenBank/DDBJ databases">
        <title>Brevundimonas albigilva TT17 genome sequence.</title>
        <authorList>
            <person name="Lee K."/>
            <person name="Son H."/>
        </authorList>
    </citation>
    <scope>NUCLEOTIDE SEQUENCE</scope>
    <source>
        <strain evidence="3">TT17</strain>
    </source>
</reference>
<dbReference type="InterPro" id="IPR010819">
    <property type="entry name" value="AGE/CE"/>
</dbReference>
<gene>
    <name evidence="3" type="ORF">M8231_13640</name>
</gene>
<proteinExistence type="inferred from homology"/>
<evidence type="ECO:0000256" key="1">
    <source>
        <dbReference type="ARBA" id="ARBA00008558"/>
    </source>
</evidence>
<dbReference type="Proteomes" id="UP001055429">
    <property type="component" value="Chromosome"/>
</dbReference>
<protein>
    <submittedName>
        <fullName evidence="3">AGE family epimerase/isomerase</fullName>
    </submittedName>
</protein>
<dbReference type="RefSeq" id="WP_250201713.1">
    <property type="nucleotide sequence ID" value="NZ_CP097649.1"/>
</dbReference>
<name>A0ABY4SIN5_9CAUL</name>
<evidence type="ECO:0000313" key="3">
    <source>
        <dbReference type="EMBL" id="URI14840.1"/>
    </source>
</evidence>
<keyword evidence="2" id="KW-0413">Isomerase</keyword>
<dbReference type="SUPFAM" id="SSF48208">
    <property type="entry name" value="Six-hairpin glycosidases"/>
    <property type="match status" value="1"/>
</dbReference>
<dbReference type="PANTHER" id="PTHR15108">
    <property type="entry name" value="N-ACYLGLUCOSAMINE-2-EPIMERASE"/>
    <property type="match status" value="1"/>
</dbReference>
<evidence type="ECO:0000256" key="2">
    <source>
        <dbReference type="ARBA" id="ARBA00023235"/>
    </source>
</evidence>
<evidence type="ECO:0000313" key="4">
    <source>
        <dbReference type="Proteomes" id="UP001055429"/>
    </source>
</evidence>
<keyword evidence="4" id="KW-1185">Reference proteome</keyword>